<dbReference type="Proteomes" id="UP000481583">
    <property type="component" value="Unassembled WGS sequence"/>
</dbReference>
<evidence type="ECO:0000313" key="3">
    <source>
        <dbReference type="EMBL" id="NGN66585.1"/>
    </source>
</evidence>
<gene>
    <name evidence="3" type="ORF">G5C51_22115</name>
</gene>
<sequence>VTATARITAALDSRGVTTLPVLEGEGPLALRRVRGPGPAAHVCVIGAMSAPLGGDALRIEVDVQAGAALHITSAAATVALPGGRPGIPATYDVQLAIADDAELHWLPEPLISAAGSHLTMTTRATLAPTARLLLREEQILGRTGENPGLLASRLTVWRCGTPLLDQEAAYGPGVPGWDGPAGLAGYRAAGQLLHVEPGMGRAAARPAPRRADGPGGREHPPGPGESVTLPLADGAALTTALAPDGLALRRHLSAAC</sequence>
<name>A0A6G4U2X8_9ACTN</name>
<feature type="region of interest" description="Disordered" evidence="2">
    <location>
        <begin position="200"/>
        <end position="229"/>
    </location>
</feature>
<dbReference type="EMBL" id="JAAKZV010000101">
    <property type="protein sequence ID" value="NGN66585.1"/>
    <property type="molecule type" value="Genomic_DNA"/>
</dbReference>
<evidence type="ECO:0000256" key="2">
    <source>
        <dbReference type="SAM" id="MobiDB-lite"/>
    </source>
</evidence>
<feature type="non-terminal residue" evidence="3">
    <location>
        <position position="1"/>
    </location>
</feature>
<organism evidence="3 4">
    <name type="scientific">Streptomyces coryli</name>
    <dbReference type="NCBI Taxonomy" id="1128680"/>
    <lineage>
        <taxon>Bacteria</taxon>
        <taxon>Bacillati</taxon>
        <taxon>Actinomycetota</taxon>
        <taxon>Actinomycetes</taxon>
        <taxon>Kitasatosporales</taxon>
        <taxon>Streptomycetaceae</taxon>
        <taxon>Streptomyces</taxon>
    </lineage>
</organism>
<evidence type="ECO:0000256" key="1">
    <source>
        <dbReference type="ARBA" id="ARBA00023186"/>
    </source>
</evidence>
<accession>A0A6G4U2X8</accession>
<feature type="compositionally biased region" description="Basic and acidic residues" evidence="2">
    <location>
        <begin position="209"/>
        <end position="220"/>
    </location>
</feature>
<dbReference type="InterPro" id="IPR002669">
    <property type="entry name" value="UreD"/>
</dbReference>
<dbReference type="GO" id="GO:0016151">
    <property type="term" value="F:nickel cation binding"/>
    <property type="evidence" value="ECO:0007669"/>
    <property type="project" value="InterPro"/>
</dbReference>
<keyword evidence="1" id="KW-0143">Chaperone</keyword>
<reference evidence="3 4" key="1">
    <citation type="submission" date="2020-02" db="EMBL/GenBank/DDBJ databases">
        <title>Whole-genome analyses of novel actinobacteria.</title>
        <authorList>
            <person name="Sahin N."/>
        </authorList>
    </citation>
    <scope>NUCLEOTIDE SEQUENCE [LARGE SCALE GENOMIC DNA]</scope>
    <source>
        <strain evidence="3 4">A7024</strain>
    </source>
</reference>
<dbReference type="AlphaFoldDB" id="A0A6G4U2X8"/>
<keyword evidence="4" id="KW-1185">Reference proteome</keyword>
<comment type="caution">
    <text evidence="3">The sequence shown here is derived from an EMBL/GenBank/DDBJ whole genome shotgun (WGS) entry which is preliminary data.</text>
</comment>
<dbReference type="Pfam" id="PF01774">
    <property type="entry name" value="UreD"/>
    <property type="match status" value="1"/>
</dbReference>
<evidence type="ECO:0000313" key="4">
    <source>
        <dbReference type="Proteomes" id="UP000481583"/>
    </source>
</evidence>
<dbReference type="HAMAP" id="MF_01384">
    <property type="entry name" value="UreD"/>
    <property type="match status" value="1"/>
</dbReference>
<proteinExistence type="inferred from homology"/>
<protein>
    <submittedName>
        <fullName evidence="3">Urease accessory protein UreD</fullName>
    </submittedName>
</protein>